<dbReference type="Proteomes" id="UP001589707">
    <property type="component" value="Unassembled WGS sequence"/>
</dbReference>
<organism evidence="9 10">
    <name type="scientific">Brevibacterium otitidis</name>
    <dbReference type="NCBI Taxonomy" id="53364"/>
    <lineage>
        <taxon>Bacteria</taxon>
        <taxon>Bacillati</taxon>
        <taxon>Actinomycetota</taxon>
        <taxon>Actinomycetes</taxon>
        <taxon>Micrococcales</taxon>
        <taxon>Brevibacteriaceae</taxon>
        <taxon>Brevibacterium</taxon>
    </lineage>
</organism>
<dbReference type="InterPro" id="IPR003137">
    <property type="entry name" value="PA_domain"/>
</dbReference>
<feature type="signal peptide" evidence="7">
    <location>
        <begin position="1"/>
        <end position="28"/>
    </location>
</feature>
<evidence type="ECO:0000256" key="3">
    <source>
        <dbReference type="ARBA" id="ARBA00022729"/>
    </source>
</evidence>
<reference evidence="9 10" key="1">
    <citation type="submission" date="2024-09" db="EMBL/GenBank/DDBJ databases">
        <authorList>
            <person name="Sun Q."/>
            <person name="Mori K."/>
        </authorList>
    </citation>
    <scope>NUCLEOTIDE SEQUENCE [LARGE SCALE GENOMIC DNA]</scope>
    <source>
        <strain evidence="9 10">JCM 11683</strain>
    </source>
</reference>
<feature type="compositionally biased region" description="Basic and acidic residues" evidence="5">
    <location>
        <begin position="610"/>
        <end position="634"/>
    </location>
</feature>
<evidence type="ECO:0000256" key="5">
    <source>
        <dbReference type="SAM" id="MobiDB-lite"/>
    </source>
</evidence>
<evidence type="ECO:0000256" key="6">
    <source>
        <dbReference type="SAM" id="Phobius"/>
    </source>
</evidence>
<comment type="caution">
    <text evidence="9">The sequence shown here is derived from an EMBL/GenBank/DDBJ whole genome shotgun (WGS) entry which is preliminary data.</text>
</comment>
<feature type="region of interest" description="Disordered" evidence="5">
    <location>
        <begin position="488"/>
        <end position="527"/>
    </location>
</feature>
<dbReference type="InterPro" id="IPR007484">
    <property type="entry name" value="Peptidase_M28"/>
</dbReference>
<keyword evidence="2" id="KW-0964">Secreted</keyword>
<dbReference type="EMBL" id="JBHMAU010000010">
    <property type="protein sequence ID" value="MFB9774989.1"/>
    <property type="molecule type" value="Genomic_DNA"/>
</dbReference>
<keyword evidence="6" id="KW-0812">Transmembrane</keyword>
<dbReference type="Pfam" id="PF02225">
    <property type="entry name" value="PA"/>
    <property type="match status" value="1"/>
</dbReference>
<feature type="transmembrane region" description="Helical" evidence="6">
    <location>
        <begin position="645"/>
        <end position="664"/>
    </location>
</feature>
<dbReference type="InterPro" id="IPR046450">
    <property type="entry name" value="PA_dom_sf"/>
</dbReference>
<dbReference type="InterPro" id="IPR019931">
    <property type="entry name" value="LPXTG_anchor"/>
</dbReference>
<name>A0ABV5WXT9_9MICO</name>
<keyword evidence="6" id="KW-1133">Transmembrane helix</keyword>
<dbReference type="Gene3D" id="3.50.30.30">
    <property type="match status" value="1"/>
</dbReference>
<dbReference type="PROSITE" id="PS50847">
    <property type="entry name" value="GRAM_POS_ANCHORING"/>
    <property type="match status" value="1"/>
</dbReference>
<evidence type="ECO:0000259" key="8">
    <source>
        <dbReference type="PROSITE" id="PS50847"/>
    </source>
</evidence>
<feature type="domain" description="Gram-positive cocci surface proteins LPxTG" evidence="8">
    <location>
        <begin position="635"/>
        <end position="670"/>
    </location>
</feature>
<keyword evidence="3 7" id="KW-0732">Signal</keyword>
<gene>
    <name evidence="9" type="ORF">ACFFN1_00880</name>
</gene>
<dbReference type="Pfam" id="PF04389">
    <property type="entry name" value="Peptidase_M28"/>
    <property type="match status" value="1"/>
</dbReference>
<evidence type="ECO:0000256" key="4">
    <source>
        <dbReference type="ARBA" id="ARBA00023088"/>
    </source>
</evidence>
<keyword evidence="4" id="KW-0572">Peptidoglycan-anchor</keyword>
<sequence length="670" mass="70483">MSKRMARVALAVTAAAALGLGMTSPAMAAPVTQHTDMGVTGDQVFKHLSKLNEISMANKDDGYRALGTKGYEEASKYVEGVMEEAGFEVERQEFDLPRQTFGEVSLSVNGEEQTDFGSISNAEGTEEPLKDVPMTLPTGEGENSGLGCSDEAFTEDNADSIVLIQRGECAFGDKITNASKAGAAGVIIYNNQDGANNFTAGDRVKGNAPAGALSKAQGDALAQKIKDVDPEDPETAVTADMTVETTFETVKTWNVMAETTDGDPDNVQMMGAHLDSVPEGPGVNDNASGVAGLLAVAEGMAALDYKVDNKVRFGFWGAEEVGLVGSTHYVNDLAENAPDELAKIKSYLNYDMIGSENFVVGTLDSDGSDVEIPPGVNVPEGSAELEKIYTDFFDAKGQPHIGTEFSGRSDYQAFIENDIPVSGLFSGADGIKTEEDVEKFGGEAGVQRDRNYHTPDDNLENVNRESLNIFAPAMGWAAHVLAYELEEGSDDGEGNDDDEGNDDGDDAPIERGLSIEPEQISPTDFVNKDKGVTITAAGCTPGTEATLMVEAQEGDILKHEDTAEVGEDGTVSFGVHGVDEARASSYVGTYDVVVSCEGGDDLTGTFTVGDVKDDDGKGGDENGKDDKGKDDKGKLPRTGSESGPLVWGAAGLLIAGLGITAATLRRKSNS</sequence>
<feature type="region of interest" description="Disordered" evidence="5">
    <location>
        <begin position="607"/>
        <end position="644"/>
    </location>
</feature>
<feature type="compositionally biased region" description="Acidic residues" evidence="5">
    <location>
        <begin position="488"/>
        <end position="507"/>
    </location>
</feature>
<keyword evidence="10" id="KW-1185">Reference proteome</keyword>
<dbReference type="InterPro" id="IPR045175">
    <property type="entry name" value="M28_fam"/>
</dbReference>
<dbReference type="Gene3D" id="3.40.630.10">
    <property type="entry name" value="Zn peptidases"/>
    <property type="match status" value="1"/>
</dbReference>
<dbReference type="SUPFAM" id="SSF52025">
    <property type="entry name" value="PA domain"/>
    <property type="match status" value="1"/>
</dbReference>
<evidence type="ECO:0000313" key="9">
    <source>
        <dbReference type="EMBL" id="MFB9774989.1"/>
    </source>
</evidence>
<proteinExistence type="predicted"/>
<dbReference type="SUPFAM" id="SSF53187">
    <property type="entry name" value="Zn-dependent exopeptidases"/>
    <property type="match status" value="1"/>
</dbReference>
<accession>A0ABV5WXT9</accession>
<keyword evidence="1" id="KW-0134">Cell wall</keyword>
<evidence type="ECO:0000256" key="7">
    <source>
        <dbReference type="SAM" id="SignalP"/>
    </source>
</evidence>
<evidence type="ECO:0000256" key="2">
    <source>
        <dbReference type="ARBA" id="ARBA00022525"/>
    </source>
</evidence>
<dbReference type="PANTHER" id="PTHR12147">
    <property type="entry name" value="METALLOPEPTIDASE M28 FAMILY MEMBER"/>
    <property type="match status" value="1"/>
</dbReference>
<keyword evidence="6" id="KW-0472">Membrane</keyword>
<evidence type="ECO:0000313" key="10">
    <source>
        <dbReference type="Proteomes" id="UP001589707"/>
    </source>
</evidence>
<dbReference type="NCBIfam" id="TIGR01167">
    <property type="entry name" value="LPXTG_anchor"/>
    <property type="match status" value="1"/>
</dbReference>
<protein>
    <submittedName>
        <fullName evidence="9">M20/M25/M40 family metallo-hydrolase</fullName>
    </submittedName>
</protein>
<dbReference type="PANTHER" id="PTHR12147:SF26">
    <property type="entry name" value="PEPTIDASE M28 DOMAIN-CONTAINING PROTEIN"/>
    <property type="match status" value="1"/>
</dbReference>
<evidence type="ECO:0000256" key="1">
    <source>
        <dbReference type="ARBA" id="ARBA00022512"/>
    </source>
</evidence>
<feature type="chain" id="PRO_5046279284" evidence="7">
    <location>
        <begin position="29"/>
        <end position="670"/>
    </location>
</feature>